<evidence type="ECO:0000256" key="17">
    <source>
        <dbReference type="SAM" id="SignalP"/>
    </source>
</evidence>
<accession>A0A1C3UKD6</accession>
<dbReference type="FunFam" id="2.40.170.20:FF:000005">
    <property type="entry name" value="TonB-dependent siderophore receptor"/>
    <property type="match status" value="1"/>
</dbReference>
<protein>
    <submittedName>
        <fullName evidence="20">Iron complex outermembrane recepter protein</fullName>
    </submittedName>
</protein>
<proteinExistence type="inferred from homology"/>
<dbReference type="InterPro" id="IPR012910">
    <property type="entry name" value="Plug_dom"/>
</dbReference>
<keyword evidence="21" id="KW-1185">Reference proteome</keyword>
<keyword evidence="8" id="KW-0408">Iron</keyword>
<evidence type="ECO:0000259" key="18">
    <source>
        <dbReference type="Pfam" id="PF00593"/>
    </source>
</evidence>
<evidence type="ECO:0000256" key="1">
    <source>
        <dbReference type="ARBA" id="ARBA00004571"/>
    </source>
</evidence>
<evidence type="ECO:0000256" key="15">
    <source>
        <dbReference type="RuleBase" id="RU003357"/>
    </source>
</evidence>
<feature type="domain" description="TonB-dependent receptor plug" evidence="19">
    <location>
        <begin position="120"/>
        <end position="224"/>
    </location>
</feature>
<dbReference type="InterPro" id="IPR010105">
    <property type="entry name" value="TonB_sidphr_rcpt"/>
</dbReference>
<evidence type="ECO:0000256" key="6">
    <source>
        <dbReference type="ARBA" id="ARBA00022692"/>
    </source>
</evidence>
<keyword evidence="10 15" id="KW-0798">TonB box</keyword>
<comment type="subcellular location">
    <subcellularLocation>
        <location evidence="1 14">Cell outer membrane</location>
        <topology evidence="1 14">Multi-pass membrane protein</topology>
    </subcellularLocation>
</comment>
<keyword evidence="13 14" id="KW-0998">Cell outer membrane</keyword>
<dbReference type="Gene3D" id="2.170.130.10">
    <property type="entry name" value="TonB-dependent receptor, plug domain"/>
    <property type="match status" value="1"/>
</dbReference>
<dbReference type="Proteomes" id="UP000199184">
    <property type="component" value="Unassembled WGS sequence"/>
</dbReference>
<keyword evidence="3 14" id="KW-0813">Transport</keyword>
<dbReference type="EMBL" id="FMAI01000002">
    <property type="protein sequence ID" value="SCB15925.1"/>
    <property type="molecule type" value="Genomic_DNA"/>
</dbReference>
<dbReference type="Pfam" id="PF07715">
    <property type="entry name" value="Plug"/>
    <property type="match status" value="1"/>
</dbReference>
<evidence type="ECO:0000256" key="5">
    <source>
        <dbReference type="ARBA" id="ARBA00022496"/>
    </source>
</evidence>
<dbReference type="Gene3D" id="2.40.170.20">
    <property type="entry name" value="TonB-dependent receptor, beta-barrel domain"/>
    <property type="match status" value="1"/>
</dbReference>
<keyword evidence="9" id="KW-0406">Ion transport</keyword>
<dbReference type="PANTHER" id="PTHR32552:SF68">
    <property type="entry name" value="FERRICHROME OUTER MEMBRANE TRANSPORTER_PHAGE RECEPTOR"/>
    <property type="match status" value="1"/>
</dbReference>
<dbReference type="GO" id="GO:0015344">
    <property type="term" value="F:siderophore uptake transmembrane transporter activity"/>
    <property type="evidence" value="ECO:0007669"/>
    <property type="project" value="TreeGrafter"/>
</dbReference>
<organism evidence="20 21">
    <name type="scientific">Bradyrhizobium shewense</name>
    <dbReference type="NCBI Taxonomy" id="1761772"/>
    <lineage>
        <taxon>Bacteria</taxon>
        <taxon>Pseudomonadati</taxon>
        <taxon>Pseudomonadota</taxon>
        <taxon>Alphaproteobacteria</taxon>
        <taxon>Hyphomicrobiales</taxon>
        <taxon>Nitrobacteraceae</taxon>
        <taxon>Bradyrhizobium</taxon>
    </lineage>
</organism>
<feature type="compositionally biased region" description="Low complexity" evidence="16">
    <location>
        <begin position="78"/>
        <end position="94"/>
    </location>
</feature>
<evidence type="ECO:0000256" key="12">
    <source>
        <dbReference type="ARBA" id="ARBA00023170"/>
    </source>
</evidence>
<dbReference type="InterPro" id="IPR036942">
    <property type="entry name" value="Beta-barrel_TonB_sf"/>
</dbReference>
<evidence type="ECO:0000256" key="8">
    <source>
        <dbReference type="ARBA" id="ARBA00023004"/>
    </source>
</evidence>
<keyword evidence="4 14" id="KW-1134">Transmembrane beta strand</keyword>
<evidence type="ECO:0000256" key="2">
    <source>
        <dbReference type="ARBA" id="ARBA00009810"/>
    </source>
</evidence>
<keyword evidence="5" id="KW-0410">Iron transport</keyword>
<dbReference type="GO" id="GO:0038023">
    <property type="term" value="F:signaling receptor activity"/>
    <property type="evidence" value="ECO:0007669"/>
    <property type="project" value="InterPro"/>
</dbReference>
<feature type="chain" id="PRO_5008683221" evidence="17">
    <location>
        <begin position="31"/>
        <end position="767"/>
    </location>
</feature>
<evidence type="ECO:0000259" key="19">
    <source>
        <dbReference type="Pfam" id="PF07715"/>
    </source>
</evidence>
<dbReference type="CDD" id="cd01347">
    <property type="entry name" value="ligand_gated_channel"/>
    <property type="match status" value="1"/>
</dbReference>
<dbReference type="NCBIfam" id="TIGR01783">
    <property type="entry name" value="TonB-siderophor"/>
    <property type="match status" value="1"/>
</dbReference>
<evidence type="ECO:0000256" key="11">
    <source>
        <dbReference type="ARBA" id="ARBA00023136"/>
    </source>
</evidence>
<gene>
    <name evidence="20" type="ORF">GA0061098_100265</name>
</gene>
<feature type="domain" description="TonB-dependent receptor-like beta-barrel" evidence="18">
    <location>
        <begin position="302"/>
        <end position="737"/>
    </location>
</feature>
<reference evidence="21" key="1">
    <citation type="submission" date="2016-08" db="EMBL/GenBank/DDBJ databases">
        <authorList>
            <person name="Varghese N."/>
            <person name="Submissions Spin"/>
        </authorList>
    </citation>
    <scope>NUCLEOTIDE SEQUENCE [LARGE SCALE GENOMIC DNA]</scope>
    <source>
        <strain evidence="21">ERR11</strain>
    </source>
</reference>
<dbReference type="InterPro" id="IPR037066">
    <property type="entry name" value="Plug_dom_sf"/>
</dbReference>
<evidence type="ECO:0000256" key="9">
    <source>
        <dbReference type="ARBA" id="ARBA00023065"/>
    </source>
</evidence>
<evidence type="ECO:0000256" key="10">
    <source>
        <dbReference type="ARBA" id="ARBA00023077"/>
    </source>
</evidence>
<evidence type="ECO:0000256" key="13">
    <source>
        <dbReference type="ARBA" id="ARBA00023237"/>
    </source>
</evidence>
<dbReference type="SUPFAM" id="SSF56935">
    <property type="entry name" value="Porins"/>
    <property type="match status" value="1"/>
</dbReference>
<dbReference type="InterPro" id="IPR039426">
    <property type="entry name" value="TonB-dep_rcpt-like"/>
</dbReference>
<evidence type="ECO:0000256" key="3">
    <source>
        <dbReference type="ARBA" id="ARBA00022448"/>
    </source>
</evidence>
<sequence length="767" mass="83474">MLEFVFDARATKRGCVSTLCGLLVLPPAIAFGGNAQAQGVSGASDLPPVVVEQGRANKRQVTTSRSSRSASVRRARSRVAGQAAEAGSQPASAAVERGTDPVKGFVPVVSSAAMKSDTPILETPQSVSVVSRDQLDARSATTLVEGLQYVAGLAIQPGGKDPRFDNVFIRGFDNNGYGAYRDGLREVGDPNFLSLFRNEPYGFERIDVIKGPSSVMYGQGAPGGLVDVISKRPPERAFGEIVGQFGNYDRFQGAFDFGGPATKDGTLLYRLTGVFRDSDAQIANFSNFVKDNRTYIAPAVTWKPTNDTTLTILADYTHDVTGNAFPLSMVHVTGGKVTGITALPVFLGDPSYNKFDQEQERVGYQLEHRFNNNLIFESRARYGHTELDYRYLTFIGTPLDTTTVFPRRSMRIREQIDTLSTDNHLISKFSTGPLQHTVVSGVDYLTFNMTDRTYFGAAPPLSKINPVYDQTIAVPTALTAPSANQTIDQVGVYAQDQMKIQNWIFTLGGRYDASEQNTYALATNKTTDTKDTAFTKRGAVSYVFDSGVAPYYSYSESFLPTPGTDFAGSPFKPTRAQQHEIGVKYQPSRTLLMTVALYDLTRQNSLTSDPSHLGFSVQLGEVNSRGFEFETLAQIMPGLNLVATYTNQDVKVTQSTGTDLGKVPTLVARQMASAYLDYTIQGGTWDGWGLGGGVRYNGPTFADITNTIVNEGYVVFDAGLHYRQPKGVNLALNVKNIADRVTLACTANGGCQYTSPRTITGTVSYRW</sequence>
<keyword evidence="6 14" id="KW-0812">Transmembrane</keyword>
<evidence type="ECO:0000256" key="7">
    <source>
        <dbReference type="ARBA" id="ARBA00022729"/>
    </source>
</evidence>
<dbReference type="PROSITE" id="PS52016">
    <property type="entry name" value="TONB_DEPENDENT_REC_3"/>
    <property type="match status" value="1"/>
</dbReference>
<feature type="region of interest" description="Disordered" evidence="16">
    <location>
        <begin position="56"/>
        <end position="97"/>
    </location>
</feature>
<keyword evidence="7 17" id="KW-0732">Signal</keyword>
<dbReference type="GO" id="GO:0009279">
    <property type="term" value="C:cell outer membrane"/>
    <property type="evidence" value="ECO:0007669"/>
    <property type="project" value="UniProtKB-SubCell"/>
</dbReference>
<keyword evidence="11 14" id="KW-0472">Membrane</keyword>
<dbReference type="InterPro" id="IPR000531">
    <property type="entry name" value="Beta-barrel_TonB"/>
</dbReference>
<evidence type="ECO:0000313" key="21">
    <source>
        <dbReference type="Proteomes" id="UP000199184"/>
    </source>
</evidence>
<dbReference type="GO" id="GO:0015891">
    <property type="term" value="P:siderophore transport"/>
    <property type="evidence" value="ECO:0007669"/>
    <property type="project" value="InterPro"/>
</dbReference>
<evidence type="ECO:0000256" key="4">
    <source>
        <dbReference type="ARBA" id="ARBA00022452"/>
    </source>
</evidence>
<keyword evidence="12" id="KW-0675">Receptor</keyword>
<comment type="similarity">
    <text evidence="2 14 15">Belongs to the TonB-dependent receptor family.</text>
</comment>
<name>A0A1C3UKD6_9BRAD</name>
<dbReference type="FunFam" id="2.170.130.10:FF:000001">
    <property type="entry name" value="Catecholate siderophore TonB-dependent receptor"/>
    <property type="match status" value="1"/>
</dbReference>
<feature type="signal peptide" evidence="17">
    <location>
        <begin position="1"/>
        <end position="30"/>
    </location>
</feature>
<dbReference type="Pfam" id="PF00593">
    <property type="entry name" value="TonB_dep_Rec_b-barrel"/>
    <property type="match status" value="1"/>
</dbReference>
<evidence type="ECO:0000256" key="14">
    <source>
        <dbReference type="PROSITE-ProRule" id="PRU01360"/>
    </source>
</evidence>
<dbReference type="PANTHER" id="PTHR32552">
    <property type="entry name" value="FERRICHROME IRON RECEPTOR-RELATED"/>
    <property type="match status" value="1"/>
</dbReference>
<dbReference type="AlphaFoldDB" id="A0A1C3UKD6"/>
<evidence type="ECO:0000256" key="16">
    <source>
        <dbReference type="SAM" id="MobiDB-lite"/>
    </source>
</evidence>
<evidence type="ECO:0000313" key="20">
    <source>
        <dbReference type="EMBL" id="SCB15925.1"/>
    </source>
</evidence>